<name>A0A4R0MMY2_9SPHI</name>
<evidence type="ECO:0000259" key="1">
    <source>
        <dbReference type="PROSITE" id="PS51704"/>
    </source>
</evidence>
<dbReference type="Gene3D" id="3.20.20.190">
    <property type="entry name" value="Phosphatidylinositol (PI) phosphodiesterase"/>
    <property type="match status" value="1"/>
</dbReference>
<keyword evidence="3" id="KW-1185">Reference proteome</keyword>
<gene>
    <name evidence="2" type="ORF">EZ428_19790</name>
</gene>
<evidence type="ECO:0000313" key="3">
    <source>
        <dbReference type="Proteomes" id="UP000292884"/>
    </source>
</evidence>
<accession>A0A4R0MMY2</accession>
<organism evidence="2 3">
    <name type="scientific">Pedobacter frigiditerrae</name>
    <dbReference type="NCBI Taxonomy" id="2530452"/>
    <lineage>
        <taxon>Bacteria</taxon>
        <taxon>Pseudomonadati</taxon>
        <taxon>Bacteroidota</taxon>
        <taxon>Sphingobacteriia</taxon>
        <taxon>Sphingobacteriales</taxon>
        <taxon>Sphingobacteriaceae</taxon>
        <taxon>Pedobacter</taxon>
    </lineage>
</organism>
<dbReference type="SUPFAM" id="SSF51695">
    <property type="entry name" value="PLC-like phosphodiesterases"/>
    <property type="match status" value="1"/>
</dbReference>
<evidence type="ECO:0000313" key="2">
    <source>
        <dbReference type="EMBL" id="TCC87973.1"/>
    </source>
</evidence>
<dbReference type="InterPro" id="IPR030395">
    <property type="entry name" value="GP_PDE_dom"/>
</dbReference>
<dbReference type="EMBL" id="SJSK01000006">
    <property type="protein sequence ID" value="TCC87973.1"/>
    <property type="molecule type" value="Genomic_DNA"/>
</dbReference>
<dbReference type="PANTHER" id="PTHR46211:SF14">
    <property type="entry name" value="GLYCEROPHOSPHODIESTER PHOSPHODIESTERASE"/>
    <property type="match status" value="1"/>
</dbReference>
<dbReference type="GO" id="GO:0008081">
    <property type="term" value="F:phosphoric diester hydrolase activity"/>
    <property type="evidence" value="ECO:0007669"/>
    <property type="project" value="InterPro"/>
</dbReference>
<dbReference type="PROSITE" id="PS51704">
    <property type="entry name" value="GP_PDE"/>
    <property type="match status" value="1"/>
</dbReference>
<dbReference type="GO" id="GO:0006629">
    <property type="term" value="P:lipid metabolic process"/>
    <property type="evidence" value="ECO:0007669"/>
    <property type="project" value="InterPro"/>
</dbReference>
<reference evidence="2 3" key="1">
    <citation type="submission" date="2019-02" db="EMBL/GenBank/DDBJ databases">
        <title>Pedobacter sp. RP-1-13 sp. nov., isolated from Arctic soil.</title>
        <authorList>
            <person name="Dahal R.H."/>
        </authorList>
    </citation>
    <scope>NUCLEOTIDE SEQUENCE [LARGE SCALE GENOMIC DNA]</scope>
    <source>
        <strain evidence="2 3">RP-1-13</strain>
    </source>
</reference>
<dbReference type="InterPro" id="IPR017946">
    <property type="entry name" value="PLC-like_Pdiesterase_TIM-brl"/>
</dbReference>
<feature type="domain" description="GP-PDE" evidence="1">
    <location>
        <begin position="22"/>
        <end position="320"/>
    </location>
</feature>
<dbReference type="Pfam" id="PF03009">
    <property type="entry name" value="GDPD"/>
    <property type="match status" value="1"/>
</dbReference>
<dbReference type="SMR" id="A0A4R0MMY2"/>
<proteinExistence type="predicted"/>
<sequence length="328" mass="36803">MKRVILILSILFNGTAFCQQKLDVQAHRGGMALMPENTIPAMLNAVKLGAKTLELDVVISKDGKVVVSHDAYMSATFMTKPDGTEITKEEEKSLSLYQMSYDSISRYQSGIKTHPMFPGQIKLKTHKPLLSDLIDSVEAYIKVNKLKPVYYNIETKCSPMGDGKYNPSPEIFVNTMMNVINQKGVKSRVIIQSFDVRTLKILHQTEPKLKLALLVQGKMNLTEDQLKKYGLSAKEVEEYFKQLSTKKAGLDGDLENLGFVPAIYSPYYTGVDAEMVKKVHDKNMLILPWTVDKEEDMVALGKLGVDGIITNSPDILIRLFGNYQQKSK</sequence>
<dbReference type="Proteomes" id="UP000292884">
    <property type="component" value="Unassembled WGS sequence"/>
</dbReference>
<dbReference type="AlphaFoldDB" id="A0A4R0MMY2"/>
<dbReference type="OrthoDB" id="384721at2"/>
<protein>
    <submittedName>
        <fullName evidence="2">Glycerophosphodiester phosphodiesterase</fullName>
    </submittedName>
</protein>
<dbReference type="PANTHER" id="PTHR46211">
    <property type="entry name" value="GLYCEROPHOSPHORYL DIESTER PHOSPHODIESTERASE"/>
    <property type="match status" value="1"/>
</dbReference>
<comment type="caution">
    <text evidence="2">The sequence shown here is derived from an EMBL/GenBank/DDBJ whole genome shotgun (WGS) entry which is preliminary data.</text>
</comment>
<dbReference type="RefSeq" id="WP_131554937.1">
    <property type="nucleotide sequence ID" value="NZ_SJSK01000006.1"/>
</dbReference>